<accession>A0A0W1RBL3</accession>
<dbReference type="PANTHER" id="PTHR43157:SF31">
    <property type="entry name" value="PHOSPHATIDYLINOSITOL-GLYCAN BIOSYNTHESIS CLASS F PROTEIN"/>
    <property type="match status" value="1"/>
</dbReference>
<reference evidence="2 3" key="1">
    <citation type="submission" date="2015-12" db="EMBL/GenBank/DDBJ databases">
        <title>Haloprofundus marisrubri gen. nov., sp. nov., an extremely halophilic archaeon isolated from the Discovery deep brine-seawater interface in the Red Sea.</title>
        <authorList>
            <person name="Zhang G."/>
            <person name="Stingl U."/>
            <person name="Rashid M."/>
        </authorList>
    </citation>
    <scope>NUCLEOTIDE SEQUENCE [LARGE SCALE GENOMIC DNA]</scope>
    <source>
        <strain evidence="2 3">SB9</strain>
    </source>
</reference>
<protein>
    <submittedName>
        <fullName evidence="2">Short-chain dehydrogenase</fullName>
    </submittedName>
</protein>
<sequence>MDLPDDRLSERTALVTGGTSGLGAAVARRLADRNASVAIVGRNRKRGRRVAADLRERTDGRVEFYRADLASQSVVRELAAEFRARHDRLDLLVNGAGVFSSSRRLTEDGIEFTLAVNHLAPFLLTHELLSLLTAGASSRIVTVSSGLLERGEMDFSDLFFEENYDTMDAYARSKLANVLFTAELSERLNGESVTATAVNPGFVPETNLARESTLRNRVLLAAFSRLPVGFTRSLDEGTDSILAAALDTDFGESTGVYVDSEEIRSASSVGDETTRRRLWDVSAGLVGISPDGYGR</sequence>
<proteinExistence type="predicted"/>
<name>A0A0W1RBL3_9EURY</name>
<dbReference type="EMBL" id="LOPU01000017">
    <property type="protein sequence ID" value="KTG10640.1"/>
    <property type="molecule type" value="Genomic_DNA"/>
</dbReference>
<dbReference type="STRING" id="1514971.AUR64_08220"/>
<organism evidence="2 3">
    <name type="scientific">Haloprofundus marisrubri</name>
    <dbReference type="NCBI Taxonomy" id="1514971"/>
    <lineage>
        <taxon>Archaea</taxon>
        <taxon>Methanobacteriati</taxon>
        <taxon>Methanobacteriota</taxon>
        <taxon>Stenosarchaea group</taxon>
        <taxon>Halobacteria</taxon>
        <taxon>Halobacteriales</taxon>
        <taxon>Haloferacaceae</taxon>
        <taxon>Haloprofundus</taxon>
    </lineage>
</organism>
<dbReference type="PANTHER" id="PTHR43157">
    <property type="entry name" value="PHOSPHATIDYLINOSITOL-GLYCAN BIOSYNTHESIS CLASS F PROTEIN-RELATED"/>
    <property type="match status" value="1"/>
</dbReference>
<dbReference type="GO" id="GO:0016491">
    <property type="term" value="F:oxidoreductase activity"/>
    <property type="evidence" value="ECO:0007669"/>
    <property type="project" value="UniProtKB-KW"/>
</dbReference>
<gene>
    <name evidence="2" type="ORF">AUR64_08220</name>
</gene>
<dbReference type="InterPro" id="IPR002347">
    <property type="entry name" value="SDR_fam"/>
</dbReference>
<dbReference type="Proteomes" id="UP000054387">
    <property type="component" value="Unassembled WGS sequence"/>
</dbReference>
<dbReference type="InterPro" id="IPR036291">
    <property type="entry name" value="NAD(P)-bd_dom_sf"/>
</dbReference>
<evidence type="ECO:0000256" key="1">
    <source>
        <dbReference type="ARBA" id="ARBA00023002"/>
    </source>
</evidence>
<dbReference type="RefSeq" id="WP_058580964.1">
    <property type="nucleotide sequence ID" value="NZ_LOPU01000017.1"/>
</dbReference>
<dbReference type="OrthoDB" id="10454at2157"/>
<evidence type="ECO:0000313" key="3">
    <source>
        <dbReference type="Proteomes" id="UP000054387"/>
    </source>
</evidence>
<keyword evidence="1" id="KW-0560">Oxidoreductase</keyword>
<keyword evidence="3" id="KW-1185">Reference proteome</keyword>
<dbReference type="AlphaFoldDB" id="A0A0W1RBL3"/>
<dbReference type="SUPFAM" id="SSF51735">
    <property type="entry name" value="NAD(P)-binding Rossmann-fold domains"/>
    <property type="match status" value="1"/>
</dbReference>
<dbReference type="PRINTS" id="PR00081">
    <property type="entry name" value="GDHRDH"/>
</dbReference>
<evidence type="ECO:0000313" key="2">
    <source>
        <dbReference type="EMBL" id="KTG10640.1"/>
    </source>
</evidence>
<comment type="caution">
    <text evidence="2">The sequence shown here is derived from an EMBL/GenBank/DDBJ whole genome shotgun (WGS) entry which is preliminary data.</text>
</comment>
<dbReference type="Gene3D" id="3.40.50.720">
    <property type="entry name" value="NAD(P)-binding Rossmann-like Domain"/>
    <property type="match status" value="1"/>
</dbReference>
<dbReference type="Pfam" id="PF00106">
    <property type="entry name" value="adh_short"/>
    <property type="match status" value="1"/>
</dbReference>